<comment type="caution">
    <text evidence="3">The sequence shown here is derived from an EMBL/GenBank/DDBJ whole genome shotgun (WGS) entry which is preliminary data.</text>
</comment>
<evidence type="ECO:0000256" key="1">
    <source>
        <dbReference type="SAM" id="MobiDB-lite"/>
    </source>
</evidence>
<evidence type="ECO:0000259" key="2">
    <source>
        <dbReference type="SMART" id="SM01406"/>
    </source>
</evidence>
<evidence type="ECO:0000313" key="4">
    <source>
        <dbReference type="Proteomes" id="UP000192578"/>
    </source>
</evidence>
<dbReference type="SMART" id="SM01406">
    <property type="entry name" value="PAPA-1"/>
    <property type="match status" value="1"/>
</dbReference>
<feature type="region of interest" description="Disordered" evidence="1">
    <location>
        <begin position="1"/>
        <end position="367"/>
    </location>
</feature>
<keyword evidence="4" id="KW-1185">Reference proteome</keyword>
<evidence type="ECO:0000313" key="3">
    <source>
        <dbReference type="EMBL" id="OQV17487.1"/>
    </source>
</evidence>
<gene>
    <name evidence="3" type="ORF">BV898_08420</name>
</gene>
<feature type="domain" description="INO80 complex subunit B-like conserved region" evidence="2">
    <location>
        <begin position="342"/>
        <end position="412"/>
    </location>
</feature>
<feature type="compositionally biased region" description="Polar residues" evidence="1">
    <location>
        <begin position="248"/>
        <end position="258"/>
    </location>
</feature>
<dbReference type="InterPro" id="IPR007529">
    <property type="entry name" value="Znf_HIT"/>
</dbReference>
<organism evidence="3 4">
    <name type="scientific">Hypsibius exemplaris</name>
    <name type="common">Freshwater tardigrade</name>
    <dbReference type="NCBI Taxonomy" id="2072580"/>
    <lineage>
        <taxon>Eukaryota</taxon>
        <taxon>Metazoa</taxon>
        <taxon>Ecdysozoa</taxon>
        <taxon>Tardigrada</taxon>
        <taxon>Eutardigrada</taxon>
        <taxon>Parachela</taxon>
        <taxon>Hypsibioidea</taxon>
        <taxon>Hypsibiidae</taxon>
        <taxon>Hypsibius</taxon>
    </lineage>
</organism>
<feature type="compositionally biased region" description="Basic and acidic residues" evidence="1">
    <location>
        <begin position="343"/>
        <end position="367"/>
    </location>
</feature>
<dbReference type="Gene3D" id="3.30.60.190">
    <property type="match status" value="1"/>
</dbReference>
<dbReference type="Proteomes" id="UP000192578">
    <property type="component" value="Unassembled WGS sequence"/>
</dbReference>
<dbReference type="InterPro" id="IPR029523">
    <property type="entry name" value="INO80B/Ies2"/>
</dbReference>
<dbReference type="PANTHER" id="PTHR21561">
    <property type="entry name" value="INO80 COMPLEX SUBUNIT B"/>
    <property type="match status" value="1"/>
</dbReference>
<dbReference type="GO" id="GO:0031011">
    <property type="term" value="C:Ino80 complex"/>
    <property type="evidence" value="ECO:0007669"/>
    <property type="project" value="InterPro"/>
</dbReference>
<feature type="compositionally biased region" description="Polar residues" evidence="1">
    <location>
        <begin position="87"/>
        <end position="98"/>
    </location>
</feature>
<dbReference type="Pfam" id="PF04438">
    <property type="entry name" value="zf-HIT"/>
    <property type="match status" value="1"/>
</dbReference>
<dbReference type="CDD" id="cd23021">
    <property type="entry name" value="zf-HIT_IN80B"/>
    <property type="match status" value="1"/>
</dbReference>
<dbReference type="GO" id="GO:0006338">
    <property type="term" value="P:chromatin remodeling"/>
    <property type="evidence" value="ECO:0007669"/>
    <property type="project" value="InterPro"/>
</dbReference>
<dbReference type="PANTHER" id="PTHR21561:SF12">
    <property type="entry name" value="INO80 COMPLEX SUBUNIT B"/>
    <property type="match status" value="1"/>
</dbReference>
<accession>A0A1W0WQQ6</accession>
<dbReference type="Pfam" id="PF04795">
    <property type="entry name" value="PAPA-1"/>
    <property type="match status" value="1"/>
</dbReference>
<dbReference type="EMBL" id="MTYJ01000060">
    <property type="protein sequence ID" value="OQV17487.1"/>
    <property type="molecule type" value="Genomic_DNA"/>
</dbReference>
<reference evidence="4" key="1">
    <citation type="submission" date="2017-01" db="EMBL/GenBank/DDBJ databases">
        <title>Comparative genomics of anhydrobiosis in the tardigrade Hypsibius dujardini.</title>
        <authorList>
            <person name="Yoshida Y."/>
            <person name="Koutsovoulos G."/>
            <person name="Laetsch D."/>
            <person name="Stevens L."/>
            <person name="Kumar S."/>
            <person name="Horikawa D."/>
            <person name="Ishino K."/>
            <person name="Komine S."/>
            <person name="Tomita M."/>
            <person name="Blaxter M."/>
            <person name="Arakawa K."/>
        </authorList>
    </citation>
    <scope>NUCLEOTIDE SEQUENCE [LARGE SCALE GENOMIC DNA]</scope>
    <source>
        <strain evidence="4">Z151</strain>
    </source>
</reference>
<sequence>MVLHRTSRSSKQSAETASTAPAASSGPSTSEASPTSPPQTTDNSPEKRIRKPSQRMLEALQDDTEGAPEKAVAFVAIGKGKRKETPSSELPSTGGSQSKRLRGAPVAEDSTPEAVLDAFGFATPDKVPRKVKGKRGSDASLTGGDVSSGSSTRKKSGRGNDAKKKGKLLSNRTRSNKAAEDDDFVQEDSSVPSEEEYAEATTETSLTEDDEDDLNDSPSPKQLAKLKIRVPKSVLSVAESDSTDDQMKGTSASKSGPKQTKLLKTVNSKTKKSKKNEPIAEVLPEAERNTDANESSSVFPEEGDASLSGDRRLTARQRAKLYGAEDHLIKLEDPRAKTPPADYLEKKEERNKKRRIQAAERREELKTETVQKLLHKAPSNKKGGKPEGNASRQMVKYVISQQGTTVFYPEGALTMQRMAPISAPLLVKCGVSGCKNARRYSCSKTGLALCSLECYKKHQNRRSTSRVK</sequence>
<proteinExistence type="predicted"/>
<protein>
    <recommendedName>
        <fullName evidence="2">INO80 complex subunit B-like conserved region domain-containing protein</fullName>
    </recommendedName>
</protein>
<feature type="compositionally biased region" description="Acidic residues" evidence="1">
    <location>
        <begin position="206"/>
        <end position="215"/>
    </location>
</feature>
<feature type="compositionally biased region" description="Basic and acidic residues" evidence="1">
    <location>
        <begin position="323"/>
        <end position="336"/>
    </location>
</feature>
<name>A0A1W0WQQ6_HYPEX</name>
<feature type="compositionally biased region" description="Low complexity" evidence="1">
    <location>
        <begin position="12"/>
        <end position="41"/>
    </location>
</feature>
<dbReference type="InterPro" id="IPR006880">
    <property type="entry name" value="INO80B_C"/>
</dbReference>
<dbReference type="AlphaFoldDB" id="A0A1W0WQQ6"/>
<dbReference type="OrthoDB" id="2021186at2759"/>